<dbReference type="AlphaFoldDB" id="D1AQH4"/>
<dbReference type="InterPro" id="IPR002528">
    <property type="entry name" value="MATE_fam"/>
</dbReference>
<dbReference type="InterPro" id="IPR050222">
    <property type="entry name" value="MATE_MdtK"/>
</dbReference>
<evidence type="ECO:0000256" key="9">
    <source>
        <dbReference type="ARBA" id="ARBA00031636"/>
    </source>
</evidence>
<keyword evidence="6 10" id="KW-1133">Transmembrane helix</keyword>
<dbReference type="EMBL" id="CP001739">
    <property type="protein sequence ID" value="ACZ10234.1"/>
    <property type="molecule type" value="Genomic_DNA"/>
</dbReference>
<keyword evidence="8 10" id="KW-0472">Membrane</keyword>
<reference evidence="11 12" key="2">
    <citation type="journal article" date="2010" name="Stand. Genomic Sci.">
        <title>Complete genome sequence of Sebaldella termitidis type strain (NCTC 11300).</title>
        <authorList>
            <person name="Harmon-Smith M."/>
            <person name="Celia L."/>
            <person name="Chertkov O."/>
            <person name="Lapidus A."/>
            <person name="Copeland A."/>
            <person name="Glavina Del Rio T."/>
            <person name="Nolan M."/>
            <person name="Lucas S."/>
            <person name="Tice H."/>
            <person name="Cheng J.F."/>
            <person name="Han C."/>
            <person name="Detter J.C."/>
            <person name="Bruce D."/>
            <person name="Goodwin L."/>
            <person name="Pitluck S."/>
            <person name="Pati A."/>
            <person name="Liolios K."/>
            <person name="Ivanova N."/>
            <person name="Mavromatis K."/>
            <person name="Mikhailova N."/>
            <person name="Chen A."/>
            <person name="Palaniappan K."/>
            <person name="Land M."/>
            <person name="Hauser L."/>
            <person name="Chang Y.J."/>
            <person name="Jeffries C.D."/>
            <person name="Brettin T."/>
            <person name="Goker M."/>
            <person name="Beck B."/>
            <person name="Bristow J."/>
            <person name="Eisen J.A."/>
            <person name="Markowitz V."/>
            <person name="Hugenholtz P."/>
            <person name="Kyrpides N.C."/>
            <person name="Klenk H.P."/>
            <person name="Chen F."/>
        </authorList>
    </citation>
    <scope>NUCLEOTIDE SEQUENCE [LARGE SCALE GENOMIC DNA]</scope>
    <source>
        <strain evidence="12">ATCC 33386 / NCTC 11300</strain>
    </source>
</reference>
<dbReference type="GO" id="GO:0006811">
    <property type="term" value="P:monoatomic ion transport"/>
    <property type="evidence" value="ECO:0007669"/>
    <property type="project" value="UniProtKB-KW"/>
</dbReference>
<dbReference type="KEGG" id="str:Sterm_3395"/>
<evidence type="ECO:0000256" key="2">
    <source>
        <dbReference type="ARBA" id="ARBA00022448"/>
    </source>
</evidence>
<feature type="transmembrane region" description="Helical" evidence="10">
    <location>
        <begin position="323"/>
        <end position="343"/>
    </location>
</feature>
<dbReference type="PANTHER" id="PTHR43298">
    <property type="entry name" value="MULTIDRUG RESISTANCE PROTEIN NORM-RELATED"/>
    <property type="match status" value="1"/>
</dbReference>
<feature type="transmembrane region" description="Helical" evidence="10">
    <location>
        <begin position="197"/>
        <end position="221"/>
    </location>
</feature>
<keyword evidence="3" id="KW-0050">Antiport</keyword>
<feature type="transmembrane region" description="Helical" evidence="10">
    <location>
        <begin position="363"/>
        <end position="384"/>
    </location>
</feature>
<feature type="transmembrane region" description="Helical" evidence="10">
    <location>
        <begin position="20"/>
        <end position="39"/>
    </location>
</feature>
<evidence type="ECO:0000256" key="1">
    <source>
        <dbReference type="ARBA" id="ARBA00004651"/>
    </source>
</evidence>
<organism evidence="11 12">
    <name type="scientific">Sebaldella termitidis (strain ATCC 33386 / NCTC 11300)</name>
    <dbReference type="NCBI Taxonomy" id="526218"/>
    <lineage>
        <taxon>Bacteria</taxon>
        <taxon>Fusobacteriati</taxon>
        <taxon>Fusobacteriota</taxon>
        <taxon>Fusobacteriia</taxon>
        <taxon>Fusobacteriales</taxon>
        <taxon>Leptotrichiaceae</taxon>
        <taxon>Sebaldella</taxon>
    </lineage>
</organism>
<evidence type="ECO:0000256" key="10">
    <source>
        <dbReference type="SAM" id="Phobius"/>
    </source>
</evidence>
<dbReference type="Proteomes" id="UP000000845">
    <property type="component" value="Chromosome"/>
</dbReference>
<protein>
    <recommendedName>
        <fullName evidence="9">Multidrug-efflux transporter</fullName>
    </recommendedName>
</protein>
<keyword evidence="12" id="KW-1185">Reference proteome</keyword>
<feature type="transmembrane region" description="Helical" evidence="10">
    <location>
        <begin position="167"/>
        <end position="191"/>
    </location>
</feature>
<evidence type="ECO:0000256" key="4">
    <source>
        <dbReference type="ARBA" id="ARBA00022475"/>
    </source>
</evidence>
<feature type="transmembrane region" description="Helical" evidence="10">
    <location>
        <begin position="260"/>
        <end position="283"/>
    </location>
</feature>
<dbReference type="HOGENOM" id="CLU_012893_0_1_0"/>
<keyword evidence="7" id="KW-0406">Ion transport</keyword>
<evidence type="ECO:0000256" key="7">
    <source>
        <dbReference type="ARBA" id="ARBA00023065"/>
    </source>
</evidence>
<evidence type="ECO:0000313" key="11">
    <source>
        <dbReference type="EMBL" id="ACZ10234.1"/>
    </source>
</evidence>
<evidence type="ECO:0000256" key="5">
    <source>
        <dbReference type="ARBA" id="ARBA00022692"/>
    </source>
</evidence>
<evidence type="ECO:0000256" key="6">
    <source>
        <dbReference type="ARBA" id="ARBA00022989"/>
    </source>
</evidence>
<feature type="transmembrane region" description="Helical" evidence="10">
    <location>
        <begin position="92"/>
        <end position="116"/>
    </location>
</feature>
<dbReference type="CDD" id="cd13144">
    <property type="entry name" value="MATE_like_4"/>
    <property type="match status" value="1"/>
</dbReference>
<evidence type="ECO:0000256" key="8">
    <source>
        <dbReference type="ARBA" id="ARBA00023136"/>
    </source>
</evidence>
<dbReference type="InterPro" id="IPR048279">
    <property type="entry name" value="MdtK-like"/>
</dbReference>
<sequence>MERKLNQNKMGIGSVNRLLITMAAPMIISMLIGALYNIVDSLFVARYSENALTAVSLAFPVQNIIIACGTGIGVGASSSLSKYLGAGEHKKVTVIAVNSLLIGIAVYLMFLIFGFFMCEWFFNIQTDNKEIINMGYSYLKICSVFSFGQLFQLILEKLLQSTGRTFYTMISQIAGAIVNIILDPIFIFGYFNFPSLGVAGAAIATVIGQTVSLFLCIYFNLKKNKEIDFSLRNFALDISAVKEICKVGIPTIIMQAMSSIMIFGVNMILLGFSVTATAVFGAYFKLQTFVYMAVFGLNNALIPIVAFNYGAKNGDRIRTSIKFAGLYSLFIGLIGFLLLQLFTTQIIEMFNPSDDMLQLGISALRILSLSFAFGSTVVMMSYALQGLGKGLSSLFLSASRQCIVLLPLAYIFGNIFGLSFIWWSFLISEAVTFIGGLIYMKYVDRKIVIPLVNGPLKLADN</sequence>
<dbReference type="Pfam" id="PF01554">
    <property type="entry name" value="MatE"/>
    <property type="match status" value="2"/>
</dbReference>
<dbReference type="STRING" id="526218.Sterm_3395"/>
<reference evidence="12" key="1">
    <citation type="submission" date="2009-09" db="EMBL/GenBank/DDBJ databases">
        <title>The complete chromosome of Sebaldella termitidis ATCC 33386.</title>
        <authorList>
            <consortium name="US DOE Joint Genome Institute (JGI-PGF)"/>
            <person name="Lucas S."/>
            <person name="Copeland A."/>
            <person name="Lapidus A."/>
            <person name="Glavina del Rio T."/>
            <person name="Dalin E."/>
            <person name="Tice H."/>
            <person name="Bruce D."/>
            <person name="Goodwin L."/>
            <person name="Pitluck S."/>
            <person name="Kyrpides N."/>
            <person name="Mavromatis K."/>
            <person name="Ivanova N."/>
            <person name="Mikhailova N."/>
            <person name="Sims D."/>
            <person name="Meincke L."/>
            <person name="Brettin T."/>
            <person name="Detter J.C."/>
            <person name="Han C."/>
            <person name="Larimer F."/>
            <person name="Land M."/>
            <person name="Hauser L."/>
            <person name="Markowitz V."/>
            <person name="Cheng J.F."/>
            <person name="Hugenholtz P."/>
            <person name="Woyke T."/>
            <person name="Wu D."/>
            <person name="Eisen J.A."/>
        </authorList>
    </citation>
    <scope>NUCLEOTIDE SEQUENCE [LARGE SCALE GENOMIC DNA]</scope>
    <source>
        <strain evidence="12">ATCC 33386 / NCTC 11300</strain>
    </source>
</reference>
<feature type="transmembrane region" description="Helical" evidence="10">
    <location>
        <begin position="59"/>
        <end position="80"/>
    </location>
</feature>
<dbReference type="PIRSF" id="PIRSF006603">
    <property type="entry name" value="DinF"/>
    <property type="match status" value="1"/>
</dbReference>
<dbReference type="GO" id="GO:0015297">
    <property type="term" value="F:antiporter activity"/>
    <property type="evidence" value="ECO:0007669"/>
    <property type="project" value="UniProtKB-KW"/>
</dbReference>
<evidence type="ECO:0000313" key="12">
    <source>
        <dbReference type="Proteomes" id="UP000000845"/>
    </source>
</evidence>
<keyword evidence="5 10" id="KW-0812">Transmembrane</keyword>
<accession>D1AQH4</accession>
<feature type="transmembrane region" description="Helical" evidence="10">
    <location>
        <begin position="136"/>
        <end position="155"/>
    </location>
</feature>
<dbReference type="PANTHER" id="PTHR43298:SF2">
    <property type="entry name" value="FMN_FAD EXPORTER YEEO-RELATED"/>
    <property type="match status" value="1"/>
</dbReference>
<dbReference type="RefSeq" id="WP_012862816.1">
    <property type="nucleotide sequence ID" value="NC_013517.1"/>
</dbReference>
<name>D1AQH4_SEBTE</name>
<gene>
    <name evidence="11" type="ordered locus">Sterm_3395</name>
</gene>
<proteinExistence type="predicted"/>
<feature type="transmembrane region" description="Helical" evidence="10">
    <location>
        <begin position="289"/>
        <end position="311"/>
    </location>
</feature>
<evidence type="ECO:0000256" key="3">
    <source>
        <dbReference type="ARBA" id="ARBA00022449"/>
    </source>
</evidence>
<dbReference type="eggNOG" id="COG0534">
    <property type="taxonomic scope" value="Bacteria"/>
</dbReference>
<comment type="subcellular location">
    <subcellularLocation>
        <location evidence="1">Cell membrane</location>
        <topology evidence="1">Multi-pass membrane protein</topology>
    </subcellularLocation>
</comment>
<dbReference type="GO" id="GO:0042910">
    <property type="term" value="F:xenobiotic transmembrane transporter activity"/>
    <property type="evidence" value="ECO:0007669"/>
    <property type="project" value="InterPro"/>
</dbReference>
<dbReference type="NCBIfam" id="TIGR00797">
    <property type="entry name" value="matE"/>
    <property type="match status" value="1"/>
</dbReference>
<dbReference type="GO" id="GO:0005886">
    <property type="term" value="C:plasma membrane"/>
    <property type="evidence" value="ECO:0007669"/>
    <property type="project" value="UniProtKB-SubCell"/>
</dbReference>
<keyword evidence="4" id="KW-1003">Cell membrane</keyword>
<keyword evidence="2" id="KW-0813">Transport</keyword>